<organism evidence="2 3">
    <name type="scientific">Marasmius oreades</name>
    <name type="common">fairy-ring Marasmius</name>
    <dbReference type="NCBI Taxonomy" id="181124"/>
    <lineage>
        <taxon>Eukaryota</taxon>
        <taxon>Fungi</taxon>
        <taxon>Dikarya</taxon>
        <taxon>Basidiomycota</taxon>
        <taxon>Agaricomycotina</taxon>
        <taxon>Agaricomycetes</taxon>
        <taxon>Agaricomycetidae</taxon>
        <taxon>Agaricales</taxon>
        <taxon>Marasmiineae</taxon>
        <taxon>Marasmiaceae</taxon>
        <taxon>Marasmius</taxon>
    </lineage>
</organism>
<comment type="caution">
    <text evidence="2">The sequence shown here is derived from an EMBL/GenBank/DDBJ whole genome shotgun (WGS) entry which is preliminary data.</text>
</comment>
<evidence type="ECO:0000256" key="1">
    <source>
        <dbReference type="SAM" id="MobiDB-lite"/>
    </source>
</evidence>
<accession>A0A9P7S2T0</accession>
<sequence length="241" mass="27060">MSYSPFFLSGFQHASSTSTSAEKLPQCHGSQSPDADARRLRAKRHRSTSTLNSLAGSMPPSKSLPEIPATPTSSSFFLPDKSRTMDISYPSNGNICRTIPLSTVLRSNSTVSKSTVSTRYRRNKRSDALERLEGRSSQWYFKARDSWMRSRPSRKRSSNNFMSMSDESDYDENDNSFVDVGLDVRLTSPSISATPSRTSFWFTQKRTSNLFITPLHSFIDLAENDTRAKWKGKSLVEVSPS</sequence>
<dbReference type="Proteomes" id="UP001049176">
    <property type="component" value="Chromosome 4"/>
</dbReference>
<evidence type="ECO:0000313" key="3">
    <source>
        <dbReference type="Proteomes" id="UP001049176"/>
    </source>
</evidence>
<proteinExistence type="predicted"/>
<dbReference type="GeneID" id="66076244"/>
<gene>
    <name evidence="2" type="ORF">E1B28_007168</name>
</gene>
<dbReference type="KEGG" id="more:E1B28_007168"/>
<feature type="region of interest" description="Disordered" evidence="1">
    <location>
        <begin position="16"/>
        <end position="76"/>
    </location>
</feature>
<dbReference type="EMBL" id="CM032184">
    <property type="protein sequence ID" value="KAG7093493.1"/>
    <property type="molecule type" value="Genomic_DNA"/>
</dbReference>
<dbReference type="AlphaFoldDB" id="A0A9P7S2T0"/>
<name>A0A9P7S2T0_9AGAR</name>
<reference evidence="2" key="1">
    <citation type="journal article" date="2021" name="Genome Biol. Evol.">
        <title>The assembled and annotated genome of the fairy-ring fungus Marasmius oreades.</title>
        <authorList>
            <person name="Hiltunen M."/>
            <person name="Ament-Velasquez S.L."/>
            <person name="Johannesson H."/>
        </authorList>
    </citation>
    <scope>NUCLEOTIDE SEQUENCE</scope>
    <source>
        <strain evidence="2">03SP1</strain>
    </source>
</reference>
<dbReference type="OrthoDB" id="10666623at2759"/>
<evidence type="ECO:0000313" key="2">
    <source>
        <dbReference type="EMBL" id="KAG7093493.1"/>
    </source>
</evidence>
<protein>
    <submittedName>
        <fullName evidence="2">Uncharacterized protein</fullName>
    </submittedName>
</protein>
<dbReference type="RefSeq" id="XP_043009963.1">
    <property type="nucleotide sequence ID" value="XM_043151882.1"/>
</dbReference>
<keyword evidence="3" id="KW-1185">Reference proteome</keyword>